<evidence type="ECO:0000256" key="5">
    <source>
        <dbReference type="ARBA" id="ARBA00022490"/>
    </source>
</evidence>
<accession>A0A554LX02</accession>
<evidence type="ECO:0000256" key="12">
    <source>
        <dbReference type="ARBA" id="ARBA00048573"/>
    </source>
</evidence>
<dbReference type="GO" id="GO:0005524">
    <property type="term" value="F:ATP binding"/>
    <property type="evidence" value="ECO:0007669"/>
    <property type="project" value="UniProtKB-KW"/>
</dbReference>
<keyword evidence="6 13" id="KW-0436">Ligase</keyword>
<evidence type="ECO:0000256" key="8">
    <source>
        <dbReference type="ARBA" id="ARBA00022840"/>
    </source>
</evidence>
<dbReference type="InterPro" id="IPR002904">
    <property type="entry name" value="Lys-tRNA-ligase"/>
</dbReference>
<evidence type="ECO:0000256" key="6">
    <source>
        <dbReference type="ARBA" id="ARBA00022598"/>
    </source>
</evidence>
<keyword evidence="9" id="KW-0648">Protein biosynthesis</keyword>
<dbReference type="AlphaFoldDB" id="A0A554LX02"/>
<evidence type="ECO:0000256" key="7">
    <source>
        <dbReference type="ARBA" id="ARBA00022741"/>
    </source>
</evidence>
<protein>
    <recommendedName>
        <fullName evidence="4">Lysine--tRNA ligase</fullName>
        <ecNumber evidence="3">6.1.1.6</ecNumber>
    </recommendedName>
    <alternativeName>
        <fullName evidence="11">Lysyl-tRNA synthetase</fullName>
    </alternativeName>
</protein>
<dbReference type="Gene3D" id="1.10.10.350">
    <property type="match status" value="1"/>
</dbReference>
<dbReference type="SUPFAM" id="SSF52374">
    <property type="entry name" value="Nucleotidylyl transferase"/>
    <property type="match status" value="1"/>
</dbReference>
<comment type="similarity">
    <text evidence="2">Belongs to the class-I aminoacyl-tRNA synthetase family.</text>
</comment>
<keyword evidence="8" id="KW-0067">ATP-binding</keyword>
<keyword evidence="5" id="KW-0963">Cytoplasm</keyword>
<gene>
    <name evidence="13" type="ORF">CEN88_145</name>
</gene>
<dbReference type="GO" id="GO:0006430">
    <property type="term" value="P:lysyl-tRNA aminoacylation"/>
    <property type="evidence" value="ECO:0007669"/>
    <property type="project" value="InterPro"/>
</dbReference>
<dbReference type="InterPro" id="IPR014729">
    <property type="entry name" value="Rossmann-like_a/b/a_fold"/>
</dbReference>
<name>A0A554LX02_9BACT</name>
<comment type="caution">
    <text evidence="13">The sequence shown here is derived from an EMBL/GenBank/DDBJ whole genome shotgun (WGS) entry which is preliminary data.</text>
</comment>
<keyword evidence="10" id="KW-0030">Aminoacyl-tRNA synthetase</keyword>
<dbReference type="EMBL" id="VMGL01000011">
    <property type="protein sequence ID" value="TSC97159.1"/>
    <property type="molecule type" value="Genomic_DNA"/>
</dbReference>
<evidence type="ECO:0000256" key="9">
    <source>
        <dbReference type="ARBA" id="ARBA00022917"/>
    </source>
</evidence>
<dbReference type="Gene3D" id="1.10.10.770">
    <property type="match status" value="1"/>
</dbReference>
<reference evidence="13 14" key="1">
    <citation type="submission" date="2017-07" db="EMBL/GenBank/DDBJ databases">
        <title>Mechanisms for carbon and nitrogen cycling indicate functional differentiation within the Candidate Phyla Radiation.</title>
        <authorList>
            <person name="Danczak R.E."/>
            <person name="Johnston M.D."/>
            <person name="Kenah C."/>
            <person name="Slattery M."/>
            <person name="Wrighton K.C."/>
            <person name="Wilkins M.J."/>
        </authorList>
    </citation>
    <scope>NUCLEOTIDE SEQUENCE [LARGE SCALE GENOMIC DNA]</scope>
    <source>
        <strain evidence="13">Licking1014_2</strain>
    </source>
</reference>
<comment type="subcellular location">
    <subcellularLocation>
        <location evidence="1">Cytoplasm</location>
    </subcellularLocation>
</comment>
<dbReference type="GO" id="GO:0004824">
    <property type="term" value="F:lysine-tRNA ligase activity"/>
    <property type="evidence" value="ECO:0007669"/>
    <property type="project" value="UniProtKB-EC"/>
</dbReference>
<dbReference type="Gene3D" id="3.40.50.620">
    <property type="entry name" value="HUPs"/>
    <property type="match status" value="1"/>
</dbReference>
<sequence>MPSTWLKEVITSVKNRPASKNKKRWLVTDWWTPSGRFHLGNLRSFLLHSLCAQELNKIKPTNFSYGIEDYDPFDGRPAGMPRSWEKYLGLPLCQTPSPDKKLANFAEYAVNDVRQIAERLKIKVDFPRTSAWYRQGKLNEAIKSAINKASVVRKIYQDIANKKQPCDWLPIQMICQECGKIGTTRAYHWDGEKIHYICEKNWVKYTAGCGHKGAASPLDGKAKLPWKVEWPALWHTSDSDLEGSGKEHHTKGGSHDMGVAIIQQVFGAEPPADFSYEFFLLKGQKMSSSAGRGFWATDLLTVLPPEVIFHAITNFNPGRQINVDLYGETIPNFYDNFDRAAPGYHCRFAKIAYLLQMPRADIFAVAEQEKGRLLTTKEKGEIKQRKLFAQNWLARYAPEKFKLAVTKEMPKGLNLSAEQKKFLNELAKLYQSKESWTGEDLHQEIHRLKSELHISPKAAFGAIYQLF</sequence>
<evidence type="ECO:0000313" key="13">
    <source>
        <dbReference type="EMBL" id="TSC97159.1"/>
    </source>
</evidence>
<dbReference type="PANTHER" id="PTHR37940">
    <property type="entry name" value="LYSINE--TRNA LIGASE"/>
    <property type="match status" value="1"/>
</dbReference>
<dbReference type="Pfam" id="PF01921">
    <property type="entry name" value="tRNA-synt_1f"/>
    <property type="match status" value="1"/>
</dbReference>
<dbReference type="Proteomes" id="UP000318711">
    <property type="component" value="Unassembled WGS sequence"/>
</dbReference>
<evidence type="ECO:0000256" key="1">
    <source>
        <dbReference type="ARBA" id="ARBA00004496"/>
    </source>
</evidence>
<evidence type="ECO:0000313" key="14">
    <source>
        <dbReference type="Proteomes" id="UP000318711"/>
    </source>
</evidence>
<dbReference type="GO" id="GO:0005737">
    <property type="term" value="C:cytoplasm"/>
    <property type="evidence" value="ECO:0007669"/>
    <property type="project" value="UniProtKB-SubCell"/>
</dbReference>
<dbReference type="EC" id="6.1.1.6" evidence="3"/>
<comment type="catalytic activity">
    <reaction evidence="12">
        <text>tRNA(Lys) + L-lysine + ATP = L-lysyl-tRNA(Lys) + AMP + diphosphate</text>
        <dbReference type="Rhea" id="RHEA:20792"/>
        <dbReference type="Rhea" id="RHEA-COMP:9696"/>
        <dbReference type="Rhea" id="RHEA-COMP:9697"/>
        <dbReference type="ChEBI" id="CHEBI:30616"/>
        <dbReference type="ChEBI" id="CHEBI:32551"/>
        <dbReference type="ChEBI" id="CHEBI:33019"/>
        <dbReference type="ChEBI" id="CHEBI:78442"/>
        <dbReference type="ChEBI" id="CHEBI:78529"/>
        <dbReference type="ChEBI" id="CHEBI:456215"/>
        <dbReference type="EC" id="6.1.1.6"/>
    </reaction>
</comment>
<dbReference type="SUPFAM" id="SSF48163">
    <property type="entry name" value="An anticodon-binding domain of class I aminoacyl-tRNA synthetases"/>
    <property type="match status" value="1"/>
</dbReference>
<dbReference type="InterPro" id="IPR020751">
    <property type="entry name" value="aa-tRNA-synth_I_codon-bd_sub2"/>
</dbReference>
<evidence type="ECO:0000256" key="11">
    <source>
        <dbReference type="ARBA" id="ARBA00030563"/>
    </source>
</evidence>
<dbReference type="NCBIfam" id="TIGR00467">
    <property type="entry name" value="lysS_arch"/>
    <property type="match status" value="1"/>
</dbReference>
<proteinExistence type="inferred from homology"/>
<evidence type="ECO:0000256" key="3">
    <source>
        <dbReference type="ARBA" id="ARBA00013166"/>
    </source>
</evidence>
<evidence type="ECO:0000256" key="10">
    <source>
        <dbReference type="ARBA" id="ARBA00023146"/>
    </source>
</evidence>
<feature type="non-terminal residue" evidence="13">
    <location>
        <position position="467"/>
    </location>
</feature>
<dbReference type="InterPro" id="IPR008925">
    <property type="entry name" value="aa_tRNA-synth_I_cd-bd_sf"/>
</dbReference>
<evidence type="ECO:0000256" key="2">
    <source>
        <dbReference type="ARBA" id="ARBA00005594"/>
    </source>
</evidence>
<dbReference type="GO" id="GO:0000049">
    <property type="term" value="F:tRNA binding"/>
    <property type="evidence" value="ECO:0007669"/>
    <property type="project" value="InterPro"/>
</dbReference>
<evidence type="ECO:0000256" key="4">
    <source>
        <dbReference type="ARBA" id="ARBA00015745"/>
    </source>
</evidence>
<dbReference type="PANTHER" id="PTHR37940:SF1">
    <property type="entry name" value="LYSINE--TRNA LIGASE"/>
    <property type="match status" value="1"/>
</dbReference>
<keyword evidence="7" id="KW-0547">Nucleotide-binding</keyword>
<organism evidence="13 14">
    <name type="scientific">Candidatus Berkelbacteria bacterium Licking1014_2</name>
    <dbReference type="NCBI Taxonomy" id="2017146"/>
    <lineage>
        <taxon>Bacteria</taxon>
        <taxon>Candidatus Berkelbacteria</taxon>
    </lineage>
</organism>